<dbReference type="InParanoid" id="A0A2P6NE42"/>
<feature type="chain" id="PRO_5015149845" description="F-box domain-containing protein" evidence="1">
    <location>
        <begin position="21"/>
        <end position="434"/>
    </location>
</feature>
<feature type="signal peptide" evidence="1">
    <location>
        <begin position="1"/>
        <end position="20"/>
    </location>
</feature>
<proteinExistence type="predicted"/>
<evidence type="ECO:0000313" key="3">
    <source>
        <dbReference type="Proteomes" id="UP000241769"/>
    </source>
</evidence>
<keyword evidence="3" id="KW-1185">Reference proteome</keyword>
<evidence type="ECO:0000256" key="1">
    <source>
        <dbReference type="SAM" id="SignalP"/>
    </source>
</evidence>
<evidence type="ECO:0008006" key="4">
    <source>
        <dbReference type="Google" id="ProtNLM"/>
    </source>
</evidence>
<reference evidence="2 3" key="1">
    <citation type="journal article" date="2018" name="Genome Biol. Evol.">
        <title>Multiple Roots of Fruiting Body Formation in Amoebozoa.</title>
        <authorList>
            <person name="Hillmann F."/>
            <person name="Forbes G."/>
            <person name="Novohradska S."/>
            <person name="Ferling I."/>
            <person name="Riege K."/>
            <person name="Groth M."/>
            <person name="Westermann M."/>
            <person name="Marz M."/>
            <person name="Spaller T."/>
            <person name="Winckler T."/>
            <person name="Schaap P."/>
            <person name="Glockner G."/>
        </authorList>
    </citation>
    <scope>NUCLEOTIDE SEQUENCE [LARGE SCALE GENOMIC DNA]</scope>
    <source>
        <strain evidence="2 3">Jena</strain>
    </source>
</reference>
<dbReference type="Proteomes" id="UP000241769">
    <property type="component" value="Unassembled WGS sequence"/>
</dbReference>
<gene>
    <name evidence="2" type="ORF">PROFUN_06240</name>
</gene>
<dbReference type="SUPFAM" id="SSF52047">
    <property type="entry name" value="RNI-like"/>
    <property type="match status" value="1"/>
</dbReference>
<sequence>MASFFHLPFEMLIAIAELLCTEDEEKNHYPSLFHLIQVDHYVYHSLQEYYLRAVYERVTLSSVSPVWTKLMTYPHHQKYIVQVQLNARDDISAECLACLSSLDNLRRVSLNVTSSRFCGLTEVLQSLHGRKLVQIEMNLDHLARKLTEEERTALRHLLTPSIKSVRYSEWKDRSELIRAEMGCFDMFSNLCQLLSDCSSLEELSIGKVFDDYSYELGDQFPHLKKIKMDNGCVLSHFMRPLSDGRMRPIHKLRVHWYSEPRDIPFSSLETLRHVNLGWCVRSVPMILHDPPPRLSSLRCRLTDISSVHQFDRLMRNDTLHRLDLLLDNPPPIHNRSRSSIETTAIDLRAGLMLHTEWMHLCAHLGHVSMTWEVEDEGEGNLEDRSSVTYNIRFNMSEKKMTYETHHQKRARRIVEVFWGLKIQDPHVPPAILIL</sequence>
<accession>A0A2P6NE42</accession>
<dbReference type="EMBL" id="MDYQ01000107">
    <property type="protein sequence ID" value="PRP82228.1"/>
    <property type="molecule type" value="Genomic_DNA"/>
</dbReference>
<protein>
    <recommendedName>
        <fullName evidence="4">F-box domain-containing protein</fullName>
    </recommendedName>
</protein>
<evidence type="ECO:0000313" key="2">
    <source>
        <dbReference type="EMBL" id="PRP82228.1"/>
    </source>
</evidence>
<dbReference type="AlphaFoldDB" id="A0A2P6NE42"/>
<keyword evidence="1" id="KW-0732">Signal</keyword>
<dbReference type="InterPro" id="IPR032675">
    <property type="entry name" value="LRR_dom_sf"/>
</dbReference>
<name>A0A2P6NE42_9EUKA</name>
<comment type="caution">
    <text evidence="2">The sequence shown here is derived from an EMBL/GenBank/DDBJ whole genome shotgun (WGS) entry which is preliminary data.</text>
</comment>
<dbReference type="Gene3D" id="3.80.10.10">
    <property type="entry name" value="Ribonuclease Inhibitor"/>
    <property type="match status" value="1"/>
</dbReference>
<organism evidence="2 3">
    <name type="scientific">Planoprotostelium fungivorum</name>
    <dbReference type="NCBI Taxonomy" id="1890364"/>
    <lineage>
        <taxon>Eukaryota</taxon>
        <taxon>Amoebozoa</taxon>
        <taxon>Evosea</taxon>
        <taxon>Variosea</taxon>
        <taxon>Cavosteliida</taxon>
        <taxon>Cavosteliaceae</taxon>
        <taxon>Planoprotostelium</taxon>
    </lineage>
</organism>